<dbReference type="EMBL" id="JAJADR010000003">
    <property type="protein sequence ID" value="MCB2408907.1"/>
    <property type="molecule type" value="Genomic_DNA"/>
</dbReference>
<name>A0ABS8ARP2_9BACT</name>
<dbReference type="Gene3D" id="3.40.50.1010">
    <property type="entry name" value="5'-nuclease"/>
    <property type="match status" value="1"/>
</dbReference>
<dbReference type="Proteomes" id="UP001165296">
    <property type="component" value="Unassembled WGS sequence"/>
</dbReference>
<organism evidence="2 3">
    <name type="scientific">Hymenobacter lucidus</name>
    <dbReference type="NCBI Taxonomy" id="2880930"/>
    <lineage>
        <taxon>Bacteria</taxon>
        <taxon>Pseudomonadati</taxon>
        <taxon>Bacteroidota</taxon>
        <taxon>Cytophagia</taxon>
        <taxon>Cytophagales</taxon>
        <taxon>Hymenobacteraceae</taxon>
        <taxon>Hymenobacter</taxon>
    </lineage>
</organism>
<feature type="domain" description="NYN" evidence="1">
    <location>
        <begin position="12"/>
        <end position="150"/>
    </location>
</feature>
<evidence type="ECO:0000313" key="2">
    <source>
        <dbReference type="EMBL" id="MCB2408907.1"/>
    </source>
</evidence>
<proteinExistence type="predicted"/>
<dbReference type="RefSeq" id="WP_226176378.1">
    <property type="nucleotide sequence ID" value="NZ_JAJADR010000003.1"/>
</dbReference>
<dbReference type="PANTHER" id="PTHR35811">
    <property type="entry name" value="SLR1870 PROTEIN"/>
    <property type="match status" value="1"/>
</dbReference>
<sequence>MEYSQPTTYGTILVDYENFYYYFKNNYPSLPDPQECVLEAIRGLREYLRKELKIEPIILNAYADFERIGPAAQLGDLYLLGANTRNVLGTQHKNAADMQLCIDALEVLYTRSDIQTFVFMAGDRDYIPVIQHLRRQARRVVVVGFRDSTSGGTYSRLSERIASSIRSCYSRRRAGKP</sequence>
<evidence type="ECO:0000313" key="3">
    <source>
        <dbReference type="Proteomes" id="UP001165296"/>
    </source>
</evidence>
<comment type="caution">
    <text evidence="2">The sequence shown here is derived from an EMBL/GenBank/DDBJ whole genome shotgun (WGS) entry which is preliminary data.</text>
</comment>
<accession>A0ABS8ARP2</accession>
<dbReference type="Pfam" id="PF01936">
    <property type="entry name" value="NYN"/>
    <property type="match status" value="1"/>
</dbReference>
<evidence type="ECO:0000259" key="1">
    <source>
        <dbReference type="Pfam" id="PF01936"/>
    </source>
</evidence>
<dbReference type="PANTHER" id="PTHR35811:SF1">
    <property type="entry name" value="HTH OST-TYPE DOMAIN-CONTAINING PROTEIN"/>
    <property type="match status" value="1"/>
</dbReference>
<protein>
    <submittedName>
        <fullName evidence="2">NYN domain-containing protein</fullName>
    </submittedName>
</protein>
<keyword evidence="3" id="KW-1185">Reference proteome</keyword>
<gene>
    <name evidence="2" type="ORF">LGH74_13035</name>
</gene>
<reference evidence="2" key="1">
    <citation type="submission" date="2021-10" db="EMBL/GenBank/DDBJ databases">
        <authorList>
            <person name="Dean J.D."/>
            <person name="Kim M.K."/>
            <person name="Newey C.N."/>
            <person name="Stoker T.S."/>
            <person name="Thompson D.W."/>
            <person name="Grose J.H."/>
        </authorList>
    </citation>
    <scope>NUCLEOTIDE SEQUENCE</scope>
    <source>
        <strain evidence="2">BT178</strain>
    </source>
</reference>
<dbReference type="InterPro" id="IPR021139">
    <property type="entry name" value="NYN"/>
</dbReference>